<feature type="region of interest" description="Disordered" evidence="1">
    <location>
        <begin position="586"/>
        <end position="694"/>
    </location>
</feature>
<feature type="compositionally biased region" description="Low complexity" evidence="1">
    <location>
        <begin position="792"/>
        <end position="808"/>
    </location>
</feature>
<dbReference type="OrthoDB" id="5363978at2759"/>
<feature type="compositionally biased region" description="Basic and acidic residues" evidence="1">
    <location>
        <begin position="633"/>
        <end position="657"/>
    </location>
</feature>
<feature type="region of interest" description="Disordered" evidence="1">
    <location>
        <begin position="166"/>
        <end position="187"/>
    </location>
</feature>
<feature type="region of interest" description="Disordered" evidence="1">
    <location>
        <begin position="787"/>
        <end position="827"/>
    </location>
</feature>
<sequence length="845" mass="93513">MFTTLQYKPLQDLRRYPPSQDTHPVDPETETDISSQATVPSQLYGRRDKNEMFPLPRPLWSPLSKTGTGTGRSVAPSKEVDPKDTIFHSTETISGSTRVPAPINDVSGTSVPRSILSHPEFRGIRERTTISPGSVAEAVSSAYQYQTRSVSADSFPLLKQTTSIRSTLGNGPELSSRGKAQYGSASDHFMPPKVPIGSSLTSSKGQPVALIQQYMPTRQHPSRAWNSSTSTKEHDGINLDPLYHATISKYFECLQTSPSIFKNNFTAGNRSSTTSLPGLSPFLANKPWIFTMFGRTSAFHTFYPLKAETSVPLGGPAIEAFIHPRHRTYFHQFLRKSVLKSIESSVETKETACEIAKGIRASSTSMPSNTYSRRLSDCEALEEDNESEPKIVDLEENVQLDIHSPPISPRFRRGSAVATRVMEESNTAEFIKVLTSTFHENDNRVTEIDPDTEECDVAEKAPSSHCRTNSLRNTVSRRISLFKSTSVKSKFAFVAEVTATPQLKRKHNPKEDNTEKASHKRTRDNSVEFNVASPSDSIASRLSIFIDNAEQRQVKLNSPGRELILSPINTQCVQVTECMITEPLLSNSIPDSPVTPTSITESAARWSTHSMSSTGTSLTVPYSHESPSASRKLLTEKAWEEEELRGRQPRRAEDESRSLCLPGSGPRRSRSTSALNAERPTEYSVEQTRRRSVSTNSLLIKSAPMFQTAVISTIESQNLEIEETPTSSESSSFIEPAELEDPFISSAPAQPHITLSVPETKPEEDAKKELAQKKGIRRISYLGQSKLHKSFTTKASEPSTTTTTSRSVSDTEDASGNKKKKFQKLKDRVKGITKKVSGAIKKEKY</sequence>
<dbReference type="AlphaFoldDB" id="A0A3N4J4I4"/>
<organism evidence="2 3">
    <name type="scientific">Choiromyces venosus 120613-1</name>
    <dbReference type="NCBI Taxonomy" id="1336337"/>
    <lineage>
        <taxon>Eukaryota</taxon>
        <taxon>Fungi</taxon>
        <taxon>Dikarya</taxon>
        <taxon>Ascomycota</taxon>
        <taxon>Pezizomycotina</taxon>
        <taxon>Pezizomycetes</taxon>
        <taxon>Pezizales</taxon>
        <taxon>Tuberaceae</taxon>
        <taxon>Choiromyces</taxon>
    </lineage>
</organism>
<feature type="region of interest" description="Disordered" evidence="1">
    <location>
        <begin position="1"/>
        <end position="80"/>
    </location>
</feature>
<feature type="compositionally biased region" description="Basic and acidic residues" evidence="1">
    <location>
        <begin position="760"/>
        <end position="772"/>
    </location>
</feature>
<gene>
    <name evidence="2" type="ORF">L873DRAFT_1794573</name>
</gene>
<reference evidence="2 3" key="1">
    <citation type="journal article" date="2018" name="Nat. Ecol. Evol.">
        <title>Pezizomycetes genomes reveal the molecular basis of ectomycorrhizal truffle lifestyle.</title>
        <authorList>
            <person name="Murat C."/>
            <person name="Payen T."/>
            <person name="Noel B."/>
            <person name="Kuo A."/>
            <person name="Morin E."/>
            <person name="Chen J."/>
            <person name="Kohler A."/>
            <person name="Krizsan K."/>
            <person name="Balestrini R."/>
            <person name="Da Silva C."/>
            <person name="Montanini B."/>
            <person name="Hainaut M."/>
            <person name="Levati E."/>
            <person name="Barry K.W."/>
            <person name="Belfiori B."/>
            <person name="Cichocki N."/>
            <person name="Clum A."/>
            <person name="Dockter R.B."/>
            <person name="Fauchery L."/>
            <person name="Guy J."/>
            <person name="Iotti M."/>
            <person name="Le Tacon F."/>
            <person name="Lindquist E.A."/>
            <person name="Lipzen A."/>
            <person name="Malagnac F."/>
            <person name="Mello A."/>
            <person name="Molinier V."/>
            <person name="Miyauchi S."/>
            <person name="Poulain J."/>
            <person name="Riccioni C."/>
            <person name="Rubini A."/>
            <person name="Sitrit Y."/>
            <person name="Splivallo R."/>
            <person name="Traeger S."/>
            <person name="Wang M."/>
            <person name="Zifcakova L."/>
            <person name="Wipf D."/>
            <person name="Zambonelli A."/>
            <person name="Paolocci F."/>
            <person name="Nowrousian M."/>
            <person name="Ottonello S."/>
            <person name="Baldrian P."/>
            <person name="Spatafora J.W."/>
            <person name="Henrissat B."/>
            <person name="Nagy L.G."/>
            <person name="Aury J.M."/>
            <person name="Wincker P."/>
            <person name="Grigoriev I.V."/>
            <person name="Bonfante P."/>
            <person name="Martin F.M."/>
        </authorList>
    </citation>
    <scope>NUCLEOTIDE SEQUENCE [LARGE SCALE GENOMIC DNA]</scope>
    <source>
        <strain evidence="2 3">120613-1</strain>
    </source>
</reference>
<feature type="compositionally biased region" description="Polar residues" evidence="1">
    <location>
        <begin position="586"/>
        <end position="629"/>
    </location>
</feature>
<dbReference type="EMBL" id="ML120483">
    <property type="protein sequence ID" value="RPA92008.1"/>
    <property type="molecule type" value="Genomic_DNA"/>
</dbReference>
<evidence type="ECO:0000256" key="1">
    <source>
        <dbReference type="SAM" id="MobiDB-lite"/>
    </source>
</evidence>
<feature type="region of interest" description="Disordered" evidence="1">
    <location>
        <begin position="744"/>
        <end position="774"/>
    </location>
</feature>
<proteinExistence type="predicted"/>
<accession>A0A3N4J4I4</accession>
<evidence type="ECO:0000313" key="3">
    <source>
        <dbReference type="Proteomes" id="UP000276215"/>
    </source>
</evidence>
<dbReference type="Proteomes" id="UP000276215">
    <property type="component" value="Unassembled WGS sequence"/>
</dbReference>
<keyword evidence="3" id="KW-1185">Reference proteome</keyword>
<evidence type="ECO:0000313" key="2">
    <source>
        <dbReference type="EMBL" id="RPA92008.1"/>
    </source>
</evidence>
<feature type="region of interest" description="Disordered" evidence="1">
    <location>
        <begin position="502"/>
        <end position="525"/>
    </location>
</feature>
<protein>
    <submittedName>
        <fullName evidence="2">Uncharacterized protein</fullName>
    </submittedName>
</protein>
<feature type="compositionally biased region" description="Polar residues" evidence="1">
    <location>
        <begin position="32"/>
        <end position="41"/>
    </location>
</feature>
<name>A0A3N4J4I4_9PEZI</name>